<feature type="compositionally biased region" description="Acidic residues" evidence="1">
    <location>
        <begin position="178"/>
        <end position="191"/>
    </location>
</feature>
<evidence type="ECO:0000313" key="2">
    <source>
        <dbReference type="EMBL" id="GMI48464.1"/>
    </source>
</evidence>
<feature type="compositionally biased region" description="Polar residues" evidence="1">
    <location>
        <begin position="192"/>
        <end position="206"/>
    </location>
</feature>
<gene>
    <name evidence="2" type="ORF">TrCOL_g6667</name>
</gene>
<protein>
    <submittedName>
        <fullName evidence="2">Uncharacterized protein</fullName>
    </submittedName>
</protein>
<evidence type="ECO:0000313" key="3">
    <source>
        <dbReference type="Proteomes" id="UP001165065"/>
    </source>
</evidence>
<dbReference type="OrthoDB" id="10434518at2759"/>
<keyword evidence="3" id="KW-1185">Reference proteome</keyword>
<reference evidence="3" key="1">
    <citation type="journal article" date="2023" name="Commun. Biol.">
        <title>Genome analysis of Parmales, the sister group of diatoms, reveals the evolutionary specialization of diatoms from phago-mixotrophs to photoautotrophs.</title>
        <authorList>
            <person name="Ban H."/>
            <person name="Sato S."/>
            <person name="Yoshikawa S."/>
            <person name="Yamada K."/>
            <person name="Nakamura Y."/>
            <person name="Ichinomiya M."/>
            <person name="Sato N."/>
            <person name="Blanc-Mathieu R."/>
            <person name="Endo H."/>
            <person name="Kuwata A."/>
            <person name="Ogata H."/>
        </authorList>
    </citation>
    <scope>NUCLEOTIDE SEQUENCE [LARGE SCALE GENOMIC DNA]</scope>
</reference>
<dbReference type="Proteomes" id="UP001165065">
    <property type="component" value="Unassembled WGS sequence"/>
</dbReference>
<name>A0A9W7GML1_9STRA</name>
<feature type="region of interest" description="Disordered" evidence="1">
    <location>
        <begin position="58"/>
        <end position="90"/>
    </location>
</feature>
<comment type="caution">
    <text evidence="2">The sequence shown here is derived from an EMBL/GenBank/DDBJ whole genome shotgun (WGS) entry which is preliminary data.</text>
</comment>
<evidence type="ECO:0000256" key="1">
    <source>
        <dbReference type="SAM" id="MobiDB-lite"/>
    </source>
</evidence>
<proteinExistence type="predicted"/>
<feature type="region of interest" description="Disordered" evidence="1">
    <location>
        <begin position="144"/>
        <end position="206"/>
    </location>
</feature>
<dbReference type="EMBL" id="BRYA01000399">
    <property type="protein sequence ID" value="GMI48464.1"/>
    <property type="molecule type" value="Genomic_DNA"/>
</dbReference>
<sequence length="537" mass="59492">MNQTTITRVVRSRVTADLRSGRMSKRIRRTPKKEVQKEERKTVEEWYQTLYGNMKISVTPSKATPSKSCLSSSKAPKSQTPSKHSPMGKTKGITFGAIEAVSFAREGKVGELKAIGDGGYSMSEVATDEGNERTRQNGLLLDEWSDSMTGFEEEKGRGCRKRRESSVFKPPSPITQEDSNDDQCDDMEVDENASSSLPHSSYTNDQNLLTSVDTSTSPFLQTLISTTLSTTSPPPLNTVLQSLQSHTLSQPDKLQHKTVKELEVLAKYTQDLKEGTETVATAFENALSLQLVRNSHNLLSNLLNFTVVINDDGILLTFSDLAEMGAAFKVRYEMVGEDKCKMVDYGLVKYRQGEGGEEEVEGEGEGQGDHDELLYHAREGGEEEYEFRKIVEECGNSDRWRPDSDEIIEPHELNQHYERGSKYFSSLASLCRSLSDFSLSHPYTFACHPLVIDDASPPVCDYLIVDVLPQGVAGEGAFVGEDGEEAALKIGIACGEDVRVDTIFRNGKEVEGAVGKDLKIDRILEKVLECTPLSPER</sequence>
<organism evidence="2 3">
    <name type="scientific">Triparma columacea</name>
    <dbReference type="NCBI Taxonomy" id="722753"/>
    <lineage>
        <taxon>Eukaryota</taxon>
        <taxon>Sar</taxon>
        <taxon>Stramenopiles</taxon>
        <taxon>Ochrophyta</taxon>
        <taxon>Bolidophyceae</taxon>
        <taxon>Parmales</taxon>
        <taxon>Triparmaceae</taxon>
        <taxon>Triparma</taxon>
    </lineage>
</organism>
<accession>A0A9W7GML1</accession>
<feature type="compositionally biased region" description="Polar residues" evidence="1">
    <location>
        <begin position="58"/>
        <end position="83"/>
    </location>
</feature>
<dbReference type="AlphaFoldDB" id="A0A9W7GML1"/>